<dbReference type="InterPro" id="IPR036322">
    <property type="entry name" value="WD40_repeat_dom_sf"/>
</dbReference>
<feature type="repeat" description="WD" evidence="3">
    <location>
        <begin position="8"/>
        <end position="49"/>
    </location>
</feature>
<sequence length="228" mass="25856">MNKILQNHTAHSGSVNKLSFHASGNYLLTGSDDATLKIFDLLEGRIFYTLHGHQGPVTAVTFSTSGDYFASGGHDEQVLVWKTNFDVIREETAKTKRRRDQSCERPTVEDIPPRQEKVVSPRLKSHDHLIDAKQQLFRLDDVAHDITNVMPVLRKFEKENKSSNRNTDLENTAMQPLGVQLPQELTTFMKHVAGQLDILTQTVSLIEERLTITENKLAECLEQKKSFT</sequence>
<dbReference type="InterPro" id="IPR015943">
    <property type="entry name" value="WD40/YVTN_repeat-like_dom_sf"/>
</dbReference>
<dbReference type="PROSITE" id="PS50294">
    <property type="entry name" value="WD_REPEATS_REGION"/>
    <property type="match status" value="2"/>
</dbReference>
<evidence type="ECO:0000256" key="1">
    <source>
        <dbReference type="ARBA" id="ARBA00022574"/>
    </source>
</evidence>
<dbReference type="PANTHER" id="PTHR44019:SF8">
    <property type="entry name" value="POC1 CENTRIOLAR PROTEIN HOMOLOG"/>
    <property type="match status" value="1"/>
</dbReference>
<dbReference type="PANTHER" id="PTHR44019">
    <property type="entry name" value="WD REPEAT-CONTAINING PROTEIN 55"/>
    <property type="match status" value="1"/>
</dbReference>
<dbReference type="GO" id="GO:0060271">
    <property type="term" value="P:cilium assembly"/>
    <property type="evidence" value="ECO:0007669"/>
    <property type="project" value="TreeGrafter"/>
</dbReference>
<organism evidence="4 5">
    <name type="scientific">Candidula unifasciata</name>
    <dbReference type="NCBI Taxonomy" id="100452"/>
    <lineage>
        <taxon>Eukaryota</taxon>
        <taxon>Metazoa</taxon>
        <taxon>Spiralia</taxon>
        <taxon>Lophotrochozoa</taxon>
        <taxon>Mollusca</taxon>
        <taxon>Gastropoda</taxon>
        <taxon>Heterobranchia</taxon>
        <taxon>Euthyneura</taxon>
        <taxon>Panpulmonata</taxon>
        <taxon>Eupulmonata</taxon>
        <taxon>Stylommatophora</taxon>
        <taxon>Helicina</taxon>
        <taxon>Helicoidea</taxon>
        <taxon>Geomitridae</taxon>
        <taxon>Candidula</taxon>
    </lineage>
</organism>
<dbReference type="InterPro" id="IPR001680">
    <property type="entry name" value="WD40_rpt"/>
</dbReference>
<evidence type="ECO:0000256" key="2">
    <source>
        <dbReference type="ARBA" id="ARBA00022737"/>
    </source>
</evidence>
<protein>
    <recommendedName>
        <fullName evidence="6">POC1 centriolar protein A</fullName>
    </recommendedName>
</protein>
<evidence type="ECO:0008006" key="6">
    <source>
        <dbReference type="Google" id="ProtNLM"/>
    </source>
</evidence>
<dbReference type="Pfam" id="PF00400">
    <property type="entry name" value="WD40"/>
    <property type="match status" value="2"/>
</dbReference>
<keyword evidence="2" id="KW-0677">Repeat</keyword>
<dbReference type="EMBL" id="CAJHNH020000949">
    <property type="protein sequence ID" value="CAG5120677.1"/>
    <property type="molecule type" value="Genomic_DNA"/>
</dbReference>
<dbReference type="AlphaFoldDB" id="A0A8S3YU73"/>
<name>A0A8S3YU73_9EUPU</name>
<evidence type="ECO:0000313" key="5">
    <source>
        <dbReference type="Proteomes" id="UP000678393"/>
    </source>
</evidence>
<dbReference type="Proteomes" id="UP000678393">
    <property type="component" value="Unassembled WGS sequence"/>
</dbReference>
<comment type="caution">
    <text evidence="4">The sequence shown here is derived from an EMBL/GenBank/DDBJ whole genome shotgun (WGS) entry which is preliminary data.</text>
</comment>
<gene>
    <name evidence="4" type="ORF">CUNI_LOCUS6235</name>
</gene>
<dbReference type="InterPro" id="IPR050505">
    <property type="entry name" value="WDR55/POC1"/>
</dbReference>
<keyword evidence="1 3" id="KW-0853">WD repeat</keyword>
<keyword evidence="5" id="KW-1185">Reference proteome</keyword>
<evidence type="ECO:0000256" key="3">
    <source>
        <dbReference type="PROSITE-ProRule" id="PRU00221"/>
    </source>
</evidence>
<dbReference type="GO" id="GO:0005814">
    <property type="term" value="C:centriole"/>
    <property type="evidence" value="ECO:0007669"/>
    <property type="project" value="TreeGrafter"/>
</dbReference>
<evidence type="ECO:0000313" key="4">
    <source>
        <dbReference type="EMBL" id="CAG5120677.1"/>
    </source>
</evidence>
<dbReference type="PROSITE" id="PS50082">
    <property type="entry name" value="WD_REPEATS_2"/>
    <property type="match status" value="2"/>
</dbReference>
<dbReference type="SUPFAM" id="SSF50978">
    <property type="entry name" value="WD40 repeat-like"/>
    <property type="match status" value="1"/>
</dbReference>
<dbReference type="GO" id="GO:0036064">
    <property type="term" value="C:ciliary basal body"/>
    <property type="evidence" value="ECO:0007669"/>
    <property type="project" value="TreeGrafter"/>
</dbReference>
<accession>A0A8S3YU73</accession>
<dbReference type="Gene3D" id="2.130.10.10">
    <property type="entry name" value="YVTN repeat-like/Quinoprotein amine dehydrogenase"/>
    <property type="match status" value="1"/>
</dbReference>
<dbReference type="SMART" id="SM00320">
    <property type="entry name" value="WD40"/>
    <property type="match status" value="2"/>
</dbReference>
<dbReference type="OrthoDB" id="10264588at2759"/>
<proteinExistence type="predicted"/>
<reference evidence="4" key="1">
    <citation type="submission" date="2021-04" db="EMBL/GenBank/DDBJ databases">
        <authorList>
            <consortium name="Molecular Ecology Group"/>
        </authorList>
    </citation>
    <scope>NUCLEOTIDE SEQUENCE</scope>
</reference>
<feature type="repeat" description="WD" evidence="3">
    <location>
        <begin position="50"/>
        <end position="82"/>
    </location>
</feature>